<dbReference type="PANTHER" id="PTHR43840">
    <property type="entry name" value="MITOCHONDRIAL METAL TRANSPORTER 1-RELATED"/>
    <property type="match status" value="1"/>
</dbReference>
<reference evidence="2" key="1">
    <citation type="submission" date="2020-07" db="EMBL/GenBank/DDBJ databases">
        <title>Ethylene signaling mediates host invasion by parasitic plants.</title>
        <authorList>
            <person name="Yoshida S."/>
        </authorList>
    </citation>
    <scope>NUCLEOTIDE SEQUENCE</scope>
    <source>
        <strain evidence="2">Okayama</strain>
    </source>
</reference>
<gene>
    <name evidence="2" type="ORF">PHJA_001946400</name>
</gene>
<dbReference type="Proteomes" id="UP000653305">
    <property type="component" value="Unassembled WGS sequence"/>
</dbReference>
<dbReference type="SUPFAM" id="SSF160240">
    <property type="entry name" value="Cation efflux protein cytoplasmic domain-like"/>
    <property type="match status" value="1"/>
</dbReference>
<dbReference type="InterPro" id="IPR036837">
    <property type="entry name" value="Cation_efflux_CTD_sf"/>
</dbReference>
<dbReference type="InterPro" id="IPR050291">
    <property type="entry name" value="CDF_Transporter"/>
</dbReference>
<dbReference type="GO" id="GO:0005384">
    <property type="term" value="F:manganese ion transmembrane transporter activity"/>
    <property type="evidence" value="ECO:0007669"/>
    <property type="project" value="TreeGrafter"/>
</dbReference>
<name>A0A830CQA2_9LAMI</name>
<keyword evidence="1" id="KW-0813">Transport</keyword>
<comment type="caution">
    <text evidence="2">The sequence shown here is derived from an EMBL/GenBank/DDBJ whole genome shotgun (WGS) entry which is preliminary data.</text>
</comment>
<protein>
    <submittedName>
        <fullName evidence="2">Metal tolerance protein 4</fullName>
    </submittedName>
</protein>
<proteinExistence type="predicted"/>
<dbReference type="PANTHER" id="PTHR43840:SF45">
    <property type="entry name" value="METAL TOLERANCE PROTEIN C3-RELATED"/>
    <property type="match status" value="1"/>
</dbReference>
<dbReference type="Gene3D" id="3.30.70.1350">
    <property type="entry name" value="Cation efflux protein, cytoplasmic domain"/>
    <property type="match status" value="1"/>
</dbReference>
<evidence type="ECO:0000313" key="2">
    <source>
        <dbReference type="EMBL" id="GFP98023.1"/>
    </source>
</evidence>
<dbReference type="GO" id="GO:0016020">
    <property type="term" value="C:membrane"/>
    <property type="evidence" value="ECO:0007669"/>
    <property type="project" value="TreeGrafter"/>
</dbReference>
<dbReference type="AlphaFoldDB" id="A0A830CQA2"/>
<sequence>MQITQEITGERIRGNGSSDFSCNLPDKVKTELDPEGTEPVLLQNHSMMCCAIKCCYKTPSVGRTLDSLNIMVYIDTGFIELNWKTNGTNGTLLRKNLFYGFTATNSAKDHYFDVVTGGIGAAFLATDFISGLIQIGGHVSTIGSSTYLVLRHDLLIPLVFFSLALNELTTGRPELPEDLPLIEAHAIGESLQIKIEELPEVERAFVHLDYECDQKPEHTISKLPNSDP</sequence>
<keyword evidence="3" id="KW-1185">Reference proteome</keyword>
<accession>A0A830CQA2</accession>
<evidence type="ECO:0000313" key="3">
    <source>
        <dbReference type="Proteomes" id="UP000653305"/>
    </source>
</evidence>
<dbReference type="EMBL" id="BMAC01000511">
    <property type="protein sequence ID" value="GFP98023.1"/>
    <property type="molecule type" value="Genomic_DNA"/>
</dbReference>
<evidence type="ECO:0000256" key="1">
    <source>
        <dbReference type="ARBA" id="ARBA00022448"/>
    </source>
</evidence>
<dbReference type="OrthoDB" id="78296at2759"/>
<organism evidence="2 3">
    <name type="scientific">Phtheirospermum japonicum</name>
    <dbReference type="NCBI Taxonomy" id="374723"/>
    <lineage>
        <taxon>Eukaryota</taxon>
        <taxon>Viridiplantae</taxon>
        <taxon>Streptophyta</taxon>
        <taxon>Embryophyta</taxon>
        <taxon>Tracheophyta</taxon>
        <taxon>Spermatophyta</taxon>
        <taxon>Magnoliopsida</taxon>
        <taxon>eudicotyledons</taxon>
        <taxon>Gunneridae</taxon>
        <taxon>Pentapetalae</taxon>
        <taxon>asterids</taxon>
        <taxon>lamiids</taxon>
        <taxon>Lamiales</taxon>
        <taxon>Orobanchaceae</taxon>
        <taxon>Orobanchaceae incertae sedis</taxon>
        <taxon>Phtheirospermum</taxon>
    </lineage>
</organism>